<comment type="caution">
    <text evidence="1">The sequence shown here is derived from an EMBL/GenBank/DDBJ whole genome shotgun (WGS) entry which is preliminary data.</text>
</comment>
<proteinExistence type="predicted"/>
<dbReference type="Proteomes" id="UP001597302">
    <property type="component" value="Unassembled WGS sequence"/>
</dbReference>
<name>A0ABW4DXB4_9RHOB</name>
<organism evidence="1 2">
    <name type="scientific">Paracoccus nototheniae</name>
    <dbReference type="NCBI Taxonomy" id="2489002"/>
    <lineage>
        <taxon>Bacteria</taxon>
        <taxon>Pseudomonadati</taxon>
        <taxon>Pseudomonadota</taxon>
        <taxon>Alphaproteobacteria</taxon>
        <taxon>Rhodobacterales</taxon>
        <taxon>Paracoccaceae</taxon>
        <taxon>Paracoccus</taxon>
    </lineage>
</organism>
<reference evidence="2" key="1">
    <citation type="journal article" date="2019" name="Int. J. Syst. Evol. Microbiol.">
        <title>The Global Catalogue of Microorganisms (GCM) 10K type strain sequencing project: providing services to taxonomists for standard genome sequencing and annotation.</title>
        <authorList>
            <consortium name="The Broad Institute Genomics Platform"/>
            <consortium name="The Broad Institute Genome Sequencing Center for Infectious Disease"/>
            <person name="Wu L."/>
            <person name="Ma J."/>
        </authorList>
    </citation>
    <scope>NUCLEOTIDE SEQUENCE [LARGE SCALE GENOMIC DNA]</scope>
    <source>
        <strain evidence="2">CCM 8875</strain>
    </source>
</reference>
<accession>A0ABW4DXB4</accession>
<evidence type="ECO:0000313" key="1">
    <source>
        <dbReference type="EMBL" id="MFD1481453.1"/>
    </source>
</evidence>
<dbReference type="EMBL" id="JBHTOQ010000020">
    <property type="protein sequence ID" value="MFD1481453.1"/>
    <property type="molecule type" value="Genomic_DNA"/>
</dbReference>
<protein>
    <submittedName>
        <fullName evidence="1">Uncharacterized protein</fullName>
    </submittedName>
</protein>
<keyword evidence="2" id="KW-1185">Reference proteome</keyword>
<sequence>MQLNDILADAQDQDRGRDFELADPLTGKPCGITLRIAGPDSATQHRARLALTDELAEAMDESGRVPAAARESARLNSLARCILGWHILEADEPVPFTHANALRLLRSALWVQQQVDAFASDRAAFRGTLT</sequence>
<gene>
    <name evidence="1" type="ORF">ACFQ5P_09100</name>
</gene>
<dbReference type="RefSeq" id="WP_131577420.1">
    <property type="nucleotide sequence ID" value="NZ_CBCSAJ010000068.1"/>
</dbReference>
<evidence type="ECO:0000313" key="2">
    <source>
        <dbReference type="Proteomes" id="UP001597302"/>
    </source>
</evidence>